<dbReference type="PROSITE" id="PS51645">
    <property type="entry name" value="PHR_CRY_ALPHA_BETA"/>
    <property type="match status" value="1"/>
</dbReference>
<evidence type="ECO:0000256" key="5">
    <source>
        <dbReference type="PIRSR" id="PIRSR602081-1"/>
    </source>
</evidence>
<evidence type="ECO:0000313" key="10">
    <source>
        <dbReference type="Proteomes" id="UP000238375"/>
    </source>
</evidence>
<dbReference type="GO" id="GO:0071949">
    <property type="term" value="F:FAD binding"/>
    <property type="evidence" value="ECO:0007669"/>
    <property type="project" value="TreeGrafter"/>
</dbReference>
<gene>
    <name evidence="9" type="ORF">CLV58_11022</name>
</gene>
<evidence type="ECO:0000256" key="3">
    <source>
        <dbReference type="ARBA" id="ARBA00022827"/>
    </source>
</evidence>
<dbReference type="Pfam" id="PF03441">
    <property type="entry name" value="FAD_binding_7"/>
    <property type="match status" value="1"/>
</dbReference>
<sequence length="580" mass="66799">MANELGLDILWFKRDLRLRDHAPLQAAITAGRTAPARPLLLIYCFEPSLIADPNYDTRHWRFVYESLVDLNQQLASIPPKPAIEALVHEWLPFSFDDEPVLVPPTGAPVIWIFQREVIDVLTALHTQFTIRTLYSHEETGIRLTYDRDKAVTRFCQQRGIDWQEFQSNGVIRGLQNRDTWTADWQQTMQAPQQQPDLTNWYPAPIDTDWYDRERGPDLPTDWQQPNPFFQPGGERNAHRYLTSFLNERIALYAQSISKPLESRRGCSRLSPYLAWGCLSIRQAYQAQHGYAQRGVAQHGYAQYPPLPGIGRQLTAFASRLRWHCHFIQKFENEDRMEFANINRAFDAIEKNVNAAHYAAWRDGRTGYPLVDACMRCLQATGYINFRMRAMLTSFLTHHLFQHWQAGGWHLAQLYTDFEPGIHYAQIQMQSGMTGTNTVRIYNPVKQSQEHDPDGIFIRQWVPELANCPQAYIHQPWTMPPLEQAMAHFQVGADYPAPIIDTVQTARHARQLLHQPRHTETGQAEQERILSKHTLPASRQAKPTKRKPSKVKQSAVEPKGHRNQPDLLLSLADTTPVPGKP</sequence>
<dbReference type="GO" id="GO:0006139">
    <property type="term" value="P:nucleobase-containing compound metabolic process"/>
    <property type="evidence" value="ECO:0007669"/>
    <property type="project" value="UniProtKB-ARBA"/>
</dbReference>
<dbReference type="InterPro" id="IPR036134">
    <property type="entry name" value="Crypto/Photolyase_FAD-like_sf"/>
</dbReference>
<dbReference type="PRINTS" id="PR00147">
    <property type="entry name" value="DNAPHOTLYASE"/>
</dbReference>
<organism evidence="9 10">
    <name type="scientific">Spirosoma oryzae</name>
    <dbReference type="NCBI Taxonomy" id="1469603"/>
    <lineage>
        <taxon>Bacteria</taxon>
        <taxon>Pseudomonadati</taxon>
        <taxon>Bacteroidota</taxon>
        <taxon>Cytophagia</taxon>
        <taxon>Cytophagales</taxon>
        <taxon>Cytophagaceae</taxon>
        <taxon>Spirosoma</taxon>
    </lineage>
</organism>
<dbReference type="Pfam" id="PF00875">
    <property type="entry name" value="DNA_photolyase"/>
    <property type="match status" value="1"/>
</dbReference>
<dbReference type="AlphaFoldDB" id="A0A2T0SW07"/>
<dbReference type="Gene3D" id="1.25.40.80">
    <property type="match status" value="1"/>
</dbReference>
<keyword evidence="9" id="KW-0456">Lyase</keyword>
<dbReference type="GO" id="GO:0003677">
    <property type="term" value="F:DNA binding"/>
    <property type="evidence" value="ECO:0007669"/>
    <property type="project" value="TreeGrafter"/>
</dbReference>
<feature type="binding site" evidence="5">
    <location>
        <position position="252"/>
    </location>
    <ligand>
        <name>FAD</name>
        <dbReference type="ChEBI" id="CHEBI:57692"/>
    </ligand>
</feature>
<dbReference type="EMBL" id="PVTE01000010">
    <property type="protein sequence ID" value="PRY37553.1"/>
    <property type="molecule type" value="Genomic_DNA"/>
</dbReference>
<dbReference type="SUPFAM" id="SSF48173">
    <property type="entry name" value="Cryptochrome/photolyase FAD-binding domain"/>
    <property type="match status" value="1"/>
</dbReference>
<dbReference type="InterPro" id="IPR018394">
    <property type="entry name" value="DNA_photolyase_1_CS_C"/>
</dbReference>
<comment type="caution">
    <text evidence="9">The sequence shown here is derived from an EMBL/GenBank/DDBJ whole genome shotgun (WGS) entry which is preliminary data.</text>
</comment>
<dbReference type="PROSITE" id="PS00394">
    <property type="entry name" value="DNA_PHOTOLYASES_1_1"/>
    <property type="match status" value="1"/>
</dbReference>
<dbReference type="GO" id="GO:0003904">
    <property type="term" value="F:deoxyribodipyrimidine photo-lyase activity"/>
    <property type="evidence" value="ECO:0007669"/>
    <property type="project" value="TreeGrafter"/>
</dbReference>
<keyword evidence="4 6" id="KW-0157">Chromophore</keyword>
<dbReference type="GO" id="GO:0009416">
    <property type="term" value="P:response to light stimulus"/>
    <property type="evidence" value="ECO:0007669"/>
    <property type="project" value="TreeGrafter"/>
</dbReference>
<comment type="similarity">
    <text evidence="6">Belongs to the DNA photolyase family.</text>
</comment>
<evidence type="ECO:0000256" key="2">
    <source>
        <dbReference type="ARBA" id="ARBA00022630"/>
    </source>
</evidence>
<evidence type="ECO:0000256" key="4">
    <source>
        <dbReference type="ARBA" id="ARBA00022991"/>
    </source>
</evidence>
<keyword evidence="3 5" id="KW-0274">FAD</keyword>
<dbReference type="InterPro" id="IPR006050">
    <property type="entry name" value="DNA_photolyase_N"/>
</dbReference>
<evidence type="ECO:0000256" key="1">
    <source>
        <dbReference type="ARBA" id="ARBA00001932"/>
    </source>
</evidence>
<keyword evidence="2 5" id="KW-0285">Flavoprotein</keyword>
<comment type="cofactor">
    <cofactor evidence="1">
        <name>(6R)-5,10-methylene-5,6,7,8-tetrahydrofolate</name>
        <dbReference type="ChEBI" id="CHEBI:15636"/>
    </cofactor>
</comment>
<feature type="domain" description="Photolyase/cryptochrome alpha/beta" evidence="8">
    <location>
        <begin position="6"/>
        <end position="170"/>
    </location>
</feature>
<keyword evidence="10" id="KW-1185">Reference proteome</keyword>
<dbReference type="Gene3D" id="1.10.579.10">
    <property type="entry name" value="DNA Cyclobutane Dipyrimidine Photolyase, subunit A, domain 3"/>
    <property type="match status" value="1"/>
</dbReference>
<evidence type="ECO:0000256" key="6">
    <source>
        <dbReference type="RuleBase" id="RU004182"/>
    </source>
</evidence>
<protein>
    <submittedName>
        <fullName evidence="9">Deoxyribodipyrimidine photo-lyase family protein (Cryptochrome)</fullName>
    </submittedName>
</protein>
<feature type="binding site" evidence="5">
    <location>
        <position position="316"/>
    </location>
    <ligand>
        <name>FAD</name>
        <dbReference type="ChEBI" id="CHEBI:57692"/>
    </ligand>
</feature>
<feature type="compositionally biased region" description="Basic and acidic residues" evidence="7">
    <location>
        <begin position="516"/>
        <end position="529"/>
    </location>
</feature>
<comment type="cofactor">
    <cofactor evidence="5">
        <name>FAD</name>
        <dbReference type="ChEBI" id="CHEBI:57692"/>
    </cofactor>
    <text evidence="5">Binds 1 FAD per subunit.</text>
</comment>
<evidence type="ECO:0000313" key="9">
    <source>
        <dbReference type="EMBL" id="PRY37553.1"/>
    </source>
</evidence>
<dbReference type="SUPFAM" id="SSF52425">
    <property type="entry name" value="Cryptochrome/photolyase, N-terminal domain"/>
    <property type="match status" value="2"/>
</dbReference>
<dbReference type="OrthoDB" id="9772484at2"/>
<dbReference type="InterPro" id="IPR014729">
    <property type="entry name" value="Rossmann-like_a/b/a_fold"/>
</dbReference>
<accession>A0A2T0SW07</accession>
<evidence type="ECO:0000256" key="7">
    <source>
        <dbReference type="SAM" id="MobiDB-lite"/>
    </source>
</evidence>
<reference evidence="9 10" key="1">
    <citation type="submission" date="2018-03" db="EMBL/GenBank/DDBJ databases">
        <title>Genomic Encyclopedia of Archaeal and Bacterial Type Strains, Phase II (KMG-II): from individual species to whole genera.</title>
        <authorList>
            <person name="Goeker M."/>
        </authorList>
    </citation>
    <scope>NUCLEOTIDE SEQUENCE [LARGE SCALE GENOMIC DNA]</scope>
    <source>
        <strain evidence="9 10">DSM 28354</strain>
    </source>
</reference>
<feature type="region of interest" description="Disordered" evidence="7">
    <location>
        <begin position="514"/>
        <end position="580"/>
    </location>
</feature>
<dbReference type="RefSeq" id="WP_106138276.1">
    <property type="nucleotide sequence ID" value="NZ_PVTE01000010.1"/>
</dbReference>
<evidence type="ECO:0000259" key="8">
    <source>
        <dbReference type="PROSITE" id="PS51645"/>
    </source>
</evidence>
<dbReference type="InterPro" id="IPR002081">
    <property type="entry name" value="Cryptochrome/DNA_photolyase_1"/>
</dbReference>
<proteinExistence type="inferred from homology"/>
<dbReference type="Proteomes" id="UP000238375">
    <property type="component" value="Unassembled WGS sequence"/>
</dbReference>
<dbReference type="Gene3D" id="3.40.50.620">
    <property type="entry name" value="HUPs"/>
    <property type="match status" value="1"/>
</dbReference>
<dbReference type="InterPro" id="IPR036155">
    <property type="entry name" value="Crypto/Photolyase_N_sf"/>
</dbReference>
<name>A0A2T0SW07_9BACT</name>
<dbReference type="InterPro" id="IPR005101">
    <property type="entry name" value="Cryptochr/Photolyase_FAD-bd"/>
</dbReference>
<dbReference type="PANTHER" id="PTHR11455">
    <property type="entry name" value="CRYPTOCHROME"/>
    <property type="match status" value="1"/>
</dbReference>
<dbReference type="PANTHER" id="PTHR11455:SF9">
    <property type="entry name" value="CRYPTOCHROME CIRCADIAN CLOCK 5 ISOFORM X1"/>
    <property type="match status" value="1"/>
</dbReference>
<dbReference type="GO" id="GO:0006950">
    <property type="term" value="P:response to stress"/>
    <property type="evidence" value="ECO:0007669"/>
    <property type="project" value="UniProtKB-ARBA"/>
</dbReference>